<dbReference type="OrthoDB" id="9797862at2"/>
<dbReference type="GO" id="GO:0005840">
    <property type="term" value="C:ribosome"/>
    <property type="evidence" value="ECO:0007669"/>
    <property type="project" value="UniProtKB-KW"/>
</dbReference>
<dbReference type="SUPFAM" id="SSF54189">
    <property type="entry name" value="Ribosomal proteins S24e, L23 and L15e"/>
    <property type="match status" value="1"/>
</dbReference>
<keyword evidence="6" id="KW-1185">Reference proteome</keyword>
<evidence type="ECO:0000256" key="1">
    <source>
        <dbReference type="ARBA" id="ARBA00006700"/>
    </source>
</evidence>
<comment type="similarity">
    <text evidence="1 4">Belongs to the universal ribosomal protein uL23 family.</text>
</comment>
<evidence type="ECO:0000256" key="3">
    <source>
        <dbReference type="ARBA" id="ARBA00023274"/>
    </source>
</evidence>
<name>A0A3M0GES8_9FLAO</name>
<comment type="subunit">
    <text evidence="4">Part of the 50S ribosomal subunit. Contacts protein L29, and trigger factor when it is bound to the ribosome.</text>
</comment>
<gene>
    <name evidence="4" type="primary">rplW</name>
    <name evidence="5" type="ORF">EAX61_04255</name>
</gene>
<dbReference type="InterPro" id="IPR013025">
    <property type="entry name" value="Ribosomal_uL23-like"/>
</dbReference>
<comment type="function">
    <text evidence="4">One of the early assembly proteins it binds 23S rRNA. One of the proteins that surrounds the polypeptide exit tunnel on the outside of the ribosome. Forms the main docking site for trigger factor binding to the ribosome.</text>
</comment>
<dbReference type="EMBL" id="REFV01000003">
    <property type="protein sequence ID" value="RMB62798.1"/>
    <property type="molecule type" value="Genomic_DNA"/>
</dbReference>
<dbReference type="NCBIfam" id="NF004363">
    <property type="entry name" value="PRK05738.2-4"/>
    <property type="match status" value="1"/>
</dbReference>
<dbReference type="GO" id="GO:0006412">
    <property type="term" value="P:translation"/>
    <property type="evidence" value="ECO:0007669"/>
    <property type="project" value="UniProtKB-UniRule"/>
</dbReference>
<dbReference type="PANTHER" id="PTHR11620">
    <property type="entry name" value="60S RIBOSOMAL PROTEIN L23A"/>
    <property type="match status" value="1"/>
</dbReference>
<reference evidence="5 6" key="1">
    <citation type="submission" date="2018-10" db="EMBL/GenBank/DDBJ databases">
        <title>Dokdonia luteus sp. nov., isolated from sea water.</title>
        <authorList>
            <person name="Zhou L.Y."/>
            <person name="Du Z.J."/>
        </authorList>
    </citation>
    <scope>NUCLEOTIDE SEQUENCE [LARGE SCALE GENOMIC DNA]</scope>
    <source>
        <strain evidence="5 6">SH27</strain>
    </source>
</reference>
<evidence type="ECO:0000313" key="6">
    <source>
        <dbReference type="Proteomes" id="UP000281985"/>
    </source>
</evidence>
<dbReference type="GO" id="GO:1990904">
    <property type="term" value="C:ribonucleoprotein complex"/>
    <property type="evidence" value="ECO:0007669"/>
    <property type="project" value="UniProtKB-KW"/>
</dbReference>
<dbReference type="AlphaFoldDB" id="A0A3M0GES8"/>
<keyword evidence="4" id="KW-0699">rRNA-binding</keyword>
<evidence type="ECO:0000313" key="5">
    <source>
        <dbReference type="EMBL" id="RMB62798.1"/>
    </source>
</evidence>
<evidence type="ECO:0000256" key="4">
    <source>
        <dbReference type="HAMAP-Rule" id="MF_01369"/>
    </source>
</evidence>
<dbReference type="InterPro" id="IPR012677">
    <property type="entry name" value="Nucleotide-bd_a/b_plait_sf"/>
</dbReference>
<dbReference type="RefSeq" id="WP_121916433.1">
    <property type="nucleotide sequence ID" value="NZ_REFV01000003.1"/>
</dbReference>
<comment type="caution">
    <text evidence="5">The sequence shown here is derived from an EMBL/GenBank/DDBJ whole genome shotgun (WGS) entry which is preliminary data.</text>
</comment>
<dbReference type="GO" id="GO:0019843">
    <property type="term" value="F:rRNA binding"/>
    <property type="evidence" value="ECO:0007669"/>
    <property type="project" value="UniProtKB-UniRule"/>
</dbReference>
<dbReference type="Gene3D" id="3.30.70.330">
    <property type="match status" value="1"/>
</dbReference>
<organism evidence="5 6">
    <name type="scientific">Dokdonia sinensis</name>
    <dbReference type="NCBI Taxonomy" id="2479847"/>
    <lineage>
        <taxon>Bacteria</taxon>
        <taxon>Pseudomonadati</taxon>
        <taxon>Bacteroidota</taxon>
        <taxon>Flavobacteriia</taxon>
        <taxon>Flavobacteriales</taxon>
        <taxon>Flavobacteriaceae</taxon>
        <taxon>Dokdonia</taxon>
    </lineage>
</organism>
<proteinExistence type="inferred from homology"/>
<keyword evidence="2 4" id="KW-0689">Ribosomal protein</keyword>
<dbReference type="GO" id="GO:0003735">
    <property type="term" value="F:structural constituent of ribosome"/>
    <property type="evidence" value="ECO:0007669"/>
    <property type="project" value="InterPro"/>
</dbReference>
<dbReference type="Pfam" id="PF00276">
    <property type="entry name" value="Ribosomal_L23"/>
    <property type="match status" value="1"/>
</dbReference>
<sequence length="96" mass="10769">MSILIKPVITEKATTDSELNNRYTFVVDNRTNKVEIKKAVEATYGVSVEKVRTMNVRPDRKTRYTKTGVVTGKTSAVKKAIVQVAEGDTIDFYNNI</sequence>
<protein>
    <recommendedName>
        <fullName evidence="4">Large ribosomal subunit protein uL23</fullName>
    </recommendedName>
</protein>
<accession>A0A3M0GES8</accession>
<keyword evidence="4" id="KW-0694">RNA-binding</keyword>
<evidence type="ECO:0000256" key="2">
    <source>
        <dbReference type="ARBA" id="ARBA00022980"/>
    </source>
</evidence>
<dbReference type="HAMAP" id="MF_01369_B">
    <property type="entry name" value="Ribosomal_uL23_B"/>
    <property type="match status" value="1"/>
</dbReference>
<dbReference type="InterPro" id="IPR012678">
    <property type="entry name" value="Ribosomal_uL23/eL15/eS24_sf"/>
</dbReference>
<keyword evidence="3 4" id="KW-0687">Ribonucleoprotein</keyword>
<dbReference type="Proteomes" id="UP000281985">
    <property type="component" value="Unassembled WGS sequence"/>
</dbReference>